<evidence type="ECO:0008006" key="3">
    <source>
        <dbReference type="Google" id="ProtNLM"/>
    </source>
</evidence>
<accession>A0ABQ8FA22</accession>
<reference evidence="1 2" key="1">
    <citation type="submission" date="2021-02" db="EMBL/GenBank/DDBJ databases">
        <title>Variation within the Batrachochytrium salamandrivorans European outbreak.</title>
        <authorList>
            <person name="Kelly M."/>
            <person name="Pasmans F."/>
            <person name="Shea T.P."/>
            <person name="Munoz J.F."/>
            <person name="Carranza S."/>
            <person name="Cuomo C.A."/>
            <person name="Martel A."/>
        </authorList>
    </citation>
    <scope>NUCLEOTIDE SEQUENCE [LARGE SCALE GENOMIC DNA]</scope>
    <source>
        <strain evidence="1 2">AMFP18/2</strain>
    </source>
</reference>
<organism evidence="1 2">
    <name type="scientific">Batrachochytrium salamandrivorans</name>
    <dbReference type="NCBI Taxonomy" id="1357716"/>
    <lineage>
        <taxon>Eukaryota</taxon>
        <taxon>Fungi</taxon>
        <taxon>Fungi incertae sedis</taxon>
        <taxon>Chytridiomycota</taxon>
        <taxon>Chytridiomycota incertae sedis</taxon>
        <taxon>Chytridiomycetes</taxon>
        <taxon>Rhizophydiales</taxon>
        <taxon>Rhizophydiales incertae sedis</taxon>
        <taxon>Batrachochytrium</taxon>
    </lineage>
</organism>
<evidence type="ECO:0000313" key="2">
    <source>
        <dbReference type="Proteomes" id="UP001648503"/>
    </source>
</evidence>
<dbReference type="EMBL" id="JAFCIX010000357">
    <property type="protein sequence ID" value="KAH6593247.1"/>
    <property type="molecule type" value="Genomic_DNA"/>
</dbReference>
<gene>
    <name evidence="1" type="ORF">BASA50_007453</name>
</gene>
<comment type="caution">
    <text evidence="1">The sequence shown here is derived from an EMBL/GenBank/DDBJ whole genome shotgun (WGS) entry which is preliminary data.</text>
</comment>
<keyword evidence="2" id="KW-1185">Reference proteome</keyword>
<sequence>MGVPINSAITQAMERLLELAGTAQFLPEFSCLQIIVLRVKWAREGRFNIGYTIPWTEVHSAWGQEPLLKDVATRVTYPNQRTSLDFSNVLSGMSPYSFSAQPPAADAEVSKWVSAADCLDDGELGSSAVAQSIAWLFGSCRVGKQANIENSTKTIGLNPMYRMDSSAENSFGNGSFPAEVNLHEVAQLGLFKTLPSQSLPFPGFMEIGLKMQPAGQPKLTSYDAVQHEMATATSSLMLHTTHGIPVDPSIGNQFDELVASEDKKRKEAVLTTIPTENSTCMSPGRS</sequence>
<name>A0ABQ8FA22_9FUNG</name>
<dbReference type="Proteomes" id="UP001648503">
    <property type="component" value="Unassembled WGS sequence"/>
</dbReference>
<protein>
    <recommendedName>
        <fullName evidence="3">HORMA domain-containing protein</fullName>
    </recommendedName>
</protein>
<evidence type="ECO:0000313" key="1">
    <source>
        <dbReference type="EMBL" id="KAH6593247.1"/>
    </source>
</evidence>
<proteinExistence type="predicted"/>